<dbReference type="InterPro" id="IPR026971">
    <property type="entry name" value="CND1/NCAPD3"/>
</dbReference>
<proteinExistence type="predicted"/>
<dbReference type="InterPro" id="IPR011989">
    <property type="entry name" value="ARM-like"/>
</dbReference>
<evidence type="ECO:0000256" key="1">
    <source>
        <dbReference type="ARBA" id="ARBA00023067"/>
    </source>
</evidence>
<evidence type="ECO:0000313" key="2">
    <source>
        <dbReference type="EMBL" id="ELA41617.1"/>
    </source>
</evidence>
<dbReference type="Gene3D" id="1.25.10.10">
    <property type="entry name" value="Leucine-rich Repeat Variant"/>
    <property type="match status" value="1"/>
</dbReference>
<dbReference type="HOGENOM" id="CLU_825299_0_0_1"/>
<dbReference type="GeneID" id="19882076"/>
<dbReference type="GO" id="GO:0007076">
    <property type="term" value="P:mitotic chromosome condensation"/>
    <property type="evidence" value="ECO:0007669"/>
    <property type="project" value="InterPro"/>
</dbReference>
<accession>L2GMU5</accession>
<dbReference type="Proteomes" id="UP000011082">
    <property type="component" value="Unassembled WGS sequence"/>
</dbReference>
<dbReference type="EMBL" id="JH370141">
    <property type="protein sequence ID" value="ELA41617.1"/>
    <property type="molecule type" value="Genomic_DNA"/>
</dbReference>
<keyword evidence="1" id="KW-0226">DNA condensation</keyword>
<dbReference type="VEuPathDB" id="MicrosporidiaDB:VICG_01365"/>
<dbReference type="GO" id="GO:0042393">
    <property type="term" value="F:histone binding"/>
    <property type="evidence" value="ECO:0007669"/>
    <property type="project" value="TreeGrafter"/>
</dbReference>
<dbReference type="PANTHER" id="PTHR14222">
    <property type="entry name" value="CONDENSIN"/>
    <property type="match status" value="1"/>
</dbReference>
<protein>
    <submittedName>
        <fullName evidence="2">Uncharacterized protein</fullName>
    </submittedName>
</protein>
<dbReference type="GO" id="GO:0000796">
    <property type="term" value="C:condensin complex"/>
    <property type="evidence" value="ECO:0007669"/>
    <property type="project" value="TreeGrafter"/>
</dbReference>
<reference evidence="3" key="1">
    <citation type="submission" date="2011-05" db="EMBL/GenBank/DDBJ databases">
        <title>The genome sequence of Vittaforma corneae strain ATCC 50505.</title>
        <authorList>
            <consortium name="The Broad Institute Genome Sequencing Platform"/>
            <person name="Cuomo C."/>
            <person name="Didier E."/>
            <person name="Bowers L."/>
            <person name="Young S.K."/>
            <person name="Zeng Q."/>
            <person name="Gargeya S."/>
            <person name="Fitzgerald M."/>
            <person name="Haas B."/>
            <person name="Abouelleil A."/>
            <person name="Alvarado L."/>
            <person name="Arachchi H.M."/>
            <person name="Berlin A."/>
            <person name="Chapman S.B."/>
            <person name="Gearin G."/>
            <person name="Goldberg J."/>
            <person name="Griggs A."/>
            <person name="Gujja S."/>
            <person name="Hansen M."/>
            <person name="Heiman D."/>
            <person name="Howarth C."/>
            <person name="Larimer J."/>
            <person name="Lui A."/>
            <person name="MacDonald P.J.P."/>
            <person name="McCowen C."/>
            <person name="Montmayeur A."/>
            <person name="Murphy C."/>
            <person name="Neiman D."/>
            <person name="Pearson M."/>
            <person name="Priest M."/>
            <person name="Roberts A."/>
            <person name="Saif S."/>
            <person name="Shea T."/>
            <person name="Sisk P."/>
            <person name="Stolte C."/>
            <person name="Sykes S."/>
            <person name="Wortman J."/>
            <person name="Nusbaum C."/>
            <person name="Birren B."/>
        </authorList>
    </citation>
    <scope>NUCLEOTIDE SEQUENCE [LARGE SCALE GENOMIC DNA]</scope>
    <source>
        <strain evidence="3">ATCC 50505</strain>
    </source>
</reference>
<dbReference type="OrthoDB" id="436262at2759"/>
<dbReference type="AlphaFoldDB" id="L2GMU5"/>
<organism evidence="2 3">
    <name type="scientific">Vittaforma corneae (strain ATCC 50505)</name>
    <name type="common">Microsporidian parasite</name>
    <name type="synonym">Nosema corneum</name>
    <dbReference type="NCBI Taxonomy" id="993615"/>
    <lineage>
        <taxon>Eukaryota</taxon>
        <taxon>Fungi</taxon>
        <taxon>Fungi incertae sedis</taxon>
        <taxon>Microsporidia</taxon>
        <taxon>Nosematidae</taxon>
        <taxon>Vittaforma</taxon>
    </lineage>
</organism>
<feature type="non-terminal residue" evidence="2">
    <location>
        <position position="1"/>
    </location>
</feature>
<dbReference type="PANTHER" id="PTHR14222:SF2">
    <property type="entry name" value="CONDENSIN COMPLEX SUBUNIT 1"/>
    <property type="match status" value="1"/>
</dbReference>
<dbReference type="GO" id="GO:0010032">
    <property type="term" value="P:meiotic chromosome condensation"/>
    <property type="evidence" value="ECO:0007669"/>
    <property type="project" value="TreeGrafter"/>
</dbReference>
<dbReference type="SUPFAM" id="SSF48371">
    <property type="entry name" value="ARM repeat"/>
    <property type="match status" value="1"/>
</dbReference>
<name>L2GMU5_VITCO</name>
<dbReference type="GO" id="GO:0000779">
    <property type="term" value="C:condensed chromosome, centromeric region"/>
    <property type="evidence" value="ECO:0007669"/>
    <property type="project" value="TreeGrafter"/>
</dbReference>
<dbReference type="RefSeq" id="XP_007604811.1">
    <property type="nucleotide sequence ID" value="XM_007604749.1"/>
</dbReference>
<dbReference type="STRING" id="993615.L2GMU5"/>
<dbReference type="InterPro" id="IPR016024">
    <property type="entry name" value="ARM-type_fold"/>
</dbReference>
<evidence type="ECO:0000313" key="3">
    <source>
        <dbReference type="Proteomes" id="UP000011082"/>
    </source>
</evidence>
<dbReference type="InParanoid" id="L2GMU5"/>
<keyword evidence="3" id="KW-1185">Reference proteome</keyword>
<sequence length="337" mass="38526">VALNQFYLLERLERSLKSDKGVADRLSLARSSTIKKSLEDGKSTESIREKRKSLEESRRASLSSMSFDKSHHLNSGRLSLRFDELEESLKSKTDEEIADFFFYLKEKEVLYSENSILHQFVPLLLDSLKSSNSDIQSIAHSSLFKCMLISSEFFNEHKHIVFDALNSPCIAVRNNAVTAFHDFLIFYNTSLDSSVIFDKLRDKDVSKNAMLVVFNLLHKNIIRLKSNAVQLVSLLFDESLGSIVKTLVRSLSGNNNAISVIFYETFTSDLGAEFVKYLAPFVSSSIHESLFLKCLNNYNDIQKLKAVYENFELSEKFVKDNLFREEMKVFVDQKAAV</sequence>
<gene>
    <name evidence="2" type="ORF">VICG_01365</name>
</gene>